<protein>
    <recommendedName>
        <fullName evidence="7">Amino acid transporter transmembrane domain-containing protein</fullName>
    </recommendedName>
</protein>
<feature type="transmembrane region" description="Helical" evidence="6">
    <location>
        <begin position="201"/>
        <end position="234"/>
    </location>
</feature>
<comment type="caution">
    <text evidence="8">The sequence shown here is derived from an EMBL/GenBank/DDBJ whole genome shotgun (WGS) entry which is preliminary data.</text>
</comment>
<dbReference type="EMBL" id="CAJVPD010000022">
    <property type="protein sequence ID" value="CAG8241785.1"/>
    <property type="molecule type" value="Genomic_DNA"/>
</dbReference>
<feature type="transmembrane region" description="Helical" evidence="6">
    <location>
        <begin position="157"/>
        <end position="181"/>
    </location>
</feature>
<keyword evidence="4 6" id="KW-1133">Transmembrane helix</keyword>
<dbReference type="PANTHER" id="PTHR22950">
    <property type="entry name" value="AMINO ACID TRANSPORTER"/>
    <property type="match status" value="1"/>
</dbReference>
<feature type="transmembrane region" description="Helical" evidence="6">
    <location>
        <begin position="87"/>
        <end position="108"/>
    </location>
</feature>
<evidence type="ECO:0000256" key="5">
    <source>
        <dbReference type="ARBA" id="ARBA00023136"/>
    </source>
</evidence>
<evidence type="ECO:0000313" key="8">
    <source>
        <dbReference type="EMBL" id="CAG8241785.1"/>
    </source>
</evidence>
<reference evidence="8" key="1">
    <citation type="submission" date="2021-07" db="EMBL/GenBank/DDBJ databases">
        <authorList>
            <person name="Branca A.L. A."/>
        </authorList>
    </citation>
    <scope>NUCLEOTIDE SEQUENCE</scope>
</reference>
<feature type="transmembrane region" description="Helical" evidence="6">
    <location>
        <begin position="114"/>
        <end position="136"/>
    </location>
</feature>
<dbReference type="GO" id="GO:0015179">
    <property type="term" value="F:L-amino acid transmembrane transporter activity"/>
    <property type="evidence" value="ECO:0007669"/>
    <property type="project" value="TreeGrafter"/>
</dbReference>
<evidence type="ECO:0000256" key="1">
    <source>
        <dbReference type="ARBA" id="ARBA00004141"/>
    </source>
</evidence>
<evidence type="ECO:0000313" key="9">
    <source>
        <dbReference type="Proteomes" id="UP001152592"/>
    </source>
</evidence>
<evidence type="ECO:0000259" key="7">
    <source>
        <dbReference type="Pfam" id="PF01490"/>
    </source>
</evidence>
<dbReference type="Pfam" id="PF01490">
    <property type="entry name" value="Aa_trans"/>
    <property type="match status" value="1"/>
</dbReference>
<dbReference type="AlphaFoldDB" id="A0A9W4I621"/>
<dbReference type="OrthoDB" id="9982100at2759"/>
<feature type="transmembrane region" description="Helical" evidence="6">
    <location>
        <begin position="330"/>
        <end position="351"/>
    </location>
</feature>
<dbReference type="InterPro" id="IPR013057">
    <property type="entry name" value="AA_transpt_TM"/>
</dbReference>
<organism evidence="8 9">
    <name type="scientific">Penicillium salamii</name>
    <dbReference type="NCBI Taxonomy" id="1612424"/>
    <lineage>
        <taxon>Eukaryota</taxon>
        <taxon>Fungi</taxon>
        <taxon>Dikarya</taxon>
        <taxon>Ascomycota</taxon>
        <taxon>Pezizomycotina</taxon>
        <taxon>Eurotiomycetes</taxon>
        <taxon>Eurotiomycetidae</taxon>
        <taxon>Eurotiales</taxon>
        <taxon>Aspergillaceae</taxon>
        <taxon>Penicillium</taxon>
    </lineage>
</organism>
<feature type="transmembrane region" description="Helical" evidence="6">
    <location>
        <begin position="294"/>
        <end position="318"/>
    </location>
</feature>
<evidence type="ECO:0000256" key="3">
    <source>
        <dbReference type="ARBA" id="ARBA00022692"/>
    </source>
</evidence>
<feature type="transmembrane region" description="Helical" evidence="6">
    <location>
        <begin position="371"/>
        <end position="393"/>
    </location>
</feature>
<evidence type="ECO:0000256" key="4">
    <source>
        <dbReference type="ARBA" id="ARBA00022989"/>
    </source>
</evidence>
<dbReference type="GO" id="GO:0016020">
    <property type="term" value="C:membrane"/>
    <property type="evidence" value="ECO:0007669"/>
    <property type="project" value="UniProtKB-SubCell"/>
</dbReference>
<evidence type="ECO:0000256" key="6">
    <source>
        <dbReference type="SAM" id="Phobius"/>
    </source>
</evidence>
<proteinExistence type="inferred from homology"/>
<keyword evidence="3 6" id="KW-0812">Transmembrane</keyword>
<dbReference type="Proteomes" id="UP001152592">
    <property type="component" value="Unassembled WGS sequence"/>
</dbReference>
<name>A0A9W4I621_9EURO</name>
<comment type="similarity">
    <text evidence="2">Belongs to the amino acid/polyamine transporter 2 family.</text>
</comment>
<feature type="transmembrane region" description="Helical" evidence="6">
    <location>
        <begin position="414"/>
        <end position="436"/>
    </location>
</feature>
<accession>A0A9W4I621</accession>
<dbReference type="PANTHER" id="PTHR22950:SF683">
    <property type="entry name" value="AMINO ACID TRANSPORTER (EUROFUNG)"/>
    <property type="match status" value="1"/>
</dbReference>
<sequence>MWGTPGFQISGEARPIGFAKLIFGRQASYKRFGPAILADSVLFKNFSMDSSKMEDNKDDLTTVPSRDLNHDDVFGELREDGPNYRNVGFTGTVILMMKTQIGLGVLAIPSALDVLGMVPGIICLLAMAVITTWSGYVIGTFKLRHREVYSIDDAGGIVLGLTGRGILSTGFCLCMFLHQNLLTDHFVRTYSQNLDYVFNSASAILGLSIGLNAVSTHATCTAVFAAVAAILGCAMASIRTLGRITWLAWVGLPCILAAVIIVTVAVGLEDRPASAPKTDGPWVPDWKVAGNPTFAQGIAAVSNLLFAFSGTPGFFSIVSEMRDPRQYTSAMLTCQAGVTAVYAIVGCIIYYYCGTYVSSPALGSAGGTIKIISYAFAIPGLFVSMTIVTHIPAKFIFVHALRGSRHLTSNTPTHWVSWLGCTCGITVVAWIIASTIPAFDALVSLIGALLGPLMCMIPMGAMWLYDNWGKNNDRKKNAAWVVASSWSVSLIILGTFLMVAGTYGSVMGIMDTYSKSGGSAAFSCADNSNSV</sequence>
<evidence type="ECO:0000256" key="2">
    <source>
        <dbReference type="ARBA" id="ARBA00008066"/>
    </source>
</evidence>
<feature type="domain" description="Amino acid transporter transmembrane" evidence="7">
    <location>
        <begin position="89"/>
        <end position="506"/>
    </location>
</feature>
<feature type="transmembrane region" description="Helical" evidence="6">
    <location>
        <begin position="442"/>
        <end position="465"/>
    </location>
</feature>
<comment type="subcellular location">
    <subcellularLocation>
        <location evidence="1">Membrane</location>
        <topology evidence="1">Multi-pass membrane protein</topology>
    </subcellularLocation>
</comment>
<keyword evidence="5 6" id="KW-0472">Membrane</keyword>
<gene>
    <name evidence="8" type="ORF">PSALAMII_LOCUS511</name>
</gene>
<feature type="transmembrane region" description="Helical" evidence="6">
    <location>
        <begin position="477"/>
        <end position="500"/>
    </location>
</feature>
<feature type="transmembrane region" description="Helical" evidence="6">
    <location>
        <begin position="246"/>
        <end position="268"/>
    </location>
</feature>